<dbReference type="PROSITE" id="PS50405">
    <property type="entry name" value="GST_CTER"/>
    <property type="match status" value="1"/>
</dbReference>
<comment type="caution">
    <text evidence="5">The sequence shown here is derived from an EMBL/GenBank/DDBJ whole genome shotgun (WGS) entry which is preliminary data.</text>
</comment>
<accession>A0ABD1EXS9</accession>
<evidence type="ECO:0000256" key="1">
    <source>
        <dbReference type="ARBA" id="ARBA00011738"/>
    </source>
</evidence>
<comment type="subunit">
    <text evidence="1">Homodimer.</text>
</comment>
<sequence length="779" mass="89305">MYSSHIQVKKNKQEKTSNRKEKKLINLIDPGSGSEGESEHELSYYIEDRVKLMKEILKIMNPKKIKSMAPECMKNMDLKEINSILLEELLGISNKRLKYIFEGKTLEEESSTDEDQPVDVISLDDVSDDDFVVISDDDETDQKKKHKRKKIKSEGKGKSKKIKKEHQDKDKKKEKARIMEKIGRGEKVSVKEKETIGEENLMSVLELLELQARARAIKSQLELESRRKHEEQKKLEETKENGQGDDDDNNDDDEVIIEVPQNSEIVITSSDSENEEKSNKIINTSESNRTNSINQINDESVTNDKVEKENEKKETLNKDSEIIANCPPKDANSDTDSNSNDNLRVIQERLKRKTHKNEKQSSKFQGNKSQAEPDETTEDDNEKMILNEPLTNDTENIEQTKGEPNKLNDVIEEFIKTNPVAEKSGESKESEEQEKQKVKELKQSKEKRLKNLRNKLQSYKQDVAVETSDKHVNVLKNIVIQEKQPQVTLRNKQMDESDDLVINVDQEDLDCIIFCLQTIPILNKCLLHRTKSPRFAGRFQLTAIGVLFESRTFQVLNDLICITMTIDLYYLPGSAPCRAVLLTAKALDLELNLKLTDLMAGEHLTPEFVKLNPQHTIPTLSDNGFNLWESRAIITYLVNQYGKDDSLYPKDPKKRALVDQRLYFDIGTLYARFADYYYPVIFGSDTYKPDKLEKINDGMKFLDTFLEGNKYVAGDNLTVADLSIVATISTYEAVDYDLSPYKNITRWYANLKATVPGYKEANQKGLDDFKALVANLSKK</sequence>
<dbReference type="Gene3D" id="1.20.1050.10">
    <property type="match status" value="1"/>
</dbReference>
<evidence type="ECO:0008006" key="7">
    <source>
        <dbReference type="Google" id="ProtNLM"/>
    </source>
</evidence>
<dbReference type="SFLD" id="SFLDS00019">
    <property type="entry name" value="Glutathione_Transferase_(cytos"/>
    <property type="match status" value="1"/>
</dbReference>
<feature type="region of interest" description="Disordered" evidence="2">
    <location>
        <begin position="221"/>
        <end position="446"/>
    </location>
</feature>
<feature type="compositionally biased region" description="Acidic residues" evidence="2">
    <location>
        <begin position="243"/>
        <end position="256"/>
    </location>
</feature>
<dbReference type="GO" id="GO:0003824">
    <property type="term" value="F:catalytic activity"/>
    <property type="evidence" value="ECO:0007669"/>
    <property type="project" value="UniProtKB-ARBA"/>
</dbReference>
<evidence type="ECO:0000256" key="2">
    <source>
        <dbReference type="SAM" id="MobiDB-lite"/>
    </source>
</evidence>
<feature type="domain" description="GST C-terminal" evidence="4">
    <location>
        <begin position="651"/>
        <end position="772"/>
    </location>
</feature>
<dbReference type="InterPro" id="IPR038991">
    <property type="entry name" value="CAAP1"/>
</dbReference>
<evidence type="ECO:0000259" key="4">
    <source>
        <dbReference type="PROSITE" id="PS50405"/>
    </source>
</evidence>
<dbReference type="InterPro" id="IPR004046">
    <property type="entry name" value="GST_C"/>
</dbReference>
<feature type="compositionally biased region" description="Basic and acidic residues" evidence="2">
    <location>
        <begin position="302"/>
        <end position="321"/>
    </location>
</feature>
<proteinExistence type="predicted"/>
<dbReference type="SFLD" id="SFLDG01153">
    <property type="entry name" value="Main.4:_Theta-like"/>
    <property type="match status" value="1"/>
</dbReference>
<protein>
    <recommendedName>
        <fullName evidence="7">Glutathione S-transferase 1</fullName>
    </recommendedName>
</protein>
<dbReference type="AlphaFoldDB" id="A0ABD1EXS9"/>
<gene>
    <name evidence="5" type="ORF">ABEB36_005308</name>
</gene>
<feature type="compositionally biased region" description="Basic and acidic residues" evidence="2">
    <location>
        <begin position="221"/>
        <end position="242"/>
    </location>
</feature>
<dbReference type="InterPro" id="IPR010987">
    <property type="entry name" value="Glutathione-S-Trfase_C-like"/>
</dbReference>
<dbReference type="FunFam" id="1.20.1050.10:FF:000007">
    <property type="entry name" value="Glutathione S-transferase 1-1"/>
    <property type="match status" value="1"/>
</dbReference>
<dbReference type="SFLD" id="SFLDG00358">
    <property type="entry name" value="Main_(cytGST)"/>
    <property type="match status" value="1"/>
</dbReference>
<feature type="region of interest" description="Disordered" evidence="2">
    <location>
        <begin position="135"/>
        <end position="182"/>
    </location>
</feature>
<dbReference type="InterPro" id="IPR040079">
    <property type="entry name" value="Glutathione_S-Trfase"/>
</dbReference>
<evidence type="ECO:0000259" key="3">
    <source>
        <dbReference type="PROSITE" id="PS50404"/>
    </source>
</evidence>
<dbReference type="InterPro" id="IPR004045">
    <property type="entry name" value="Glutathione_S-Trfase_N"/>
</dbReference>
<dbReference type="InterPro" id="IPR036282">
    <property type="entry name" value="Glutathione-S-Trfase_C_sf"/>
</dbReference>
<dbReference type="Pfam" id="PF15335">
    <property type="entry name" value="CAAP1"/>
    <property type="match status" value="1"/>
</dbReference>
<dbReference type="InterPro" id="IPR036249">
    <property type="entry name" value="Thioredoxin-like_sf"/>
</dbReference>
<evidence type="ECO:0000313" key="6">
    <source>
        <dbReference type="Proteomes" id="UP001566132"/>
    </source>
</evidence>
<dbReference type="SUPFAM" id="SSF47616">
    <property type="entry name" value="GST C-terminal domain-like"/>
    <property type="match status" value="1"/>
</dbReference>
<dbReference type="PROSITE" id="PS50404">
    <property type="entry name" value="GST_NTER"/>
    <property type="match status" value="1"/>
</dbReference>
<dbReference type="FunFam" id="3.40.30.10:FF:000034">
    <property type="entry name" value="glutathione S-transferase 1"/>
    <property type="match status" value="1"/>
</dbReference>
<feature type="compositionally biased region" description="Acidic residues" evidence="2">
    <location>
        <begin position="372"/>
        <end position="381"/>
    </location>
</feature>
<dbReference type="Pfam" id="PF00043">
    <property type="entry name" value="GST_C"/>
    <property type="match status" value="1"/>
</dbReference>
<reference evidence="5 6" key="1">
    <citation type="submission" date="2024-05" db="EMBL/GenBank/DDBJ databases">
        <title>Genetic variation in Jamaican populations of the coffee berry borer (Hypothenemus hampei).</title>
        <authorList>
            <person name="Errbii M."/>
            <person name="Myrie A."/>
        </authorList>
    </citation>
    <scope>NUCLEOTIDE SEQUENCE [LARGE SCALE GENOMIC DNA]</scope>
    <source>
        <strain evidence="5">JA-Hopewell-2020-01-JO</strain>
        <tissue evidence="5">Whole body</tissue>
    </source>
</reference>
<evidence type="ECO:0000313" key="5">
    <source>
        <dbReference type="EMBL" id="KAL1505845.1"/>
    </source>
</evidence>
<feature type="compositionally biased region" description="Basic and acidic residues" evidence="2">
    <location>
        <begin position="423"/>
        <end position="446"/>
    </location>
</feature>
<dbReference type="PANTHER" id="PTHR43969:SF9">
    <property type="entry name" value="GLUTATHIONE S TRANSFERASE D10, ISOFORM A-RELATED"/>
    <property type="match status" value="1"/>
</dbReference>
<dbReference type="Gene3D" id="3.40.30.10">
    <property type="entry name" value="Glutaredoxin"/>
    <property type="match status" value="1"/>
</dbReference>
<feature type="compositionally biased region" description="Polar residues" evidence="2">
    <location>
        <begin position="281"/>
        <end position="300"/>
    </location>
</feature>
<dbReference type="Proteomes" id="UP001566132">
    <property type="component" value="Unassembled WGS sequence"/>
</dbReference>
<dbReference type="SUPFAM" id="SSF52833">
    <property type="entry name" value="Thioredoxin-like"/>
    <property type="match status" value="1"/>
</dbReference>
<dbReference type="EMBL" id="JBDJPC010000004">
    <property type="protein sequence ID" value="KAL1505845.1"/>
    <property type="molecule type" value="Genomic_DNA"/>
</dbReference>
<dbReference type="CDD" id="cd03177">
    <property type="entry name" value="GST_C_Delta_Epsilon"/>
    <property type="match status" value="1"/>
</dbReference>
<name>A0ABD1EXS9_HYPHA</name>
<organism evidence="5 6">
    <name type="scientific">Hypothenemus hampei</name>
    <name type="common">Coffee berry borer</name>
    <dbReference type="NCBI Taxonomy" id="57062"/>
    <lineage>
        <taxon>Eukaryota</taxon>
        <taxon>Metazoa</taxon>
        <taxon>Ecdysozoa</taxon>
        <taxon>Arthropoda</taxon>
        <taxon>Hexapoda</taxon>
        <taxon>Insecta</taxon>
        <taxon>Pterygota</taxon>
        <taxon>Neoptera</taxon>
        <taxon>Endopterygota</taxon>
        <taxon>Coleoptera</taxon>
        <taxon>Polyphaga</taxon>
        <taxon>Cucujiformia</taxon>
        <taxon>Curculionidae</taxon>
        <taxon>Scolytinae</taxon>
        <taxon>Hypothenemus</taxon>
    </lineage>
</organism>
<feature type="compositionally biased region" description="Basic and acidic residues" evidence="2">
    <location>
        <begin position="165"/>
        <end position="182"/>
    </location>
</feature>
<feature type="domain" description="GST N-terminal" evidence="3">
    <location>
        <begin position="564"/>
        <end position="645"/>
    </location>
</feature>
<dbReference type="CDD" id="cd03045">
    <property type="entry name" value="GST_N_Delta_Epsilon"/>
    <property type="match status" value="1"/>
</dbReference>
<feature type="region of interest" description="Disordered" evidence="2">
    <location>
        <begin position="1"/>
        <end position="40"/>
    </location>
</feature>
<keyword evidence="6" id="KW-1185">Reference proteome</keyword>
<dbReference type="Pfam" id="PF02798">
    <property type="entry name" value="GST_N"/>
    <property type="match status" value="1"/>
</dbReference>
<dbReference type="PANTHER" id="PTHR43969">
    <property type="entry name" value="GLUTATHIONE S TRANSFERASE D10, ISOFORM A-RELATED"/>
    <property type="match status" value="1"/>
</dbReference>